<evidence type="ECO:0000256" key="4">
    <source>
        <dbReference type="ARBA" id="ARBA00022525"/>
    </source>
</evidence>
<sequence length="144" mass="15723">MPASERPTQLHFQNCNDLNIIGITSFNSPRNHIEIKECKRVKITKIKLVAPDDSPNTDGIDISESSDVDIYDTVVGTGDDCVAINNGSMNINITRMNCGPGHGISVGSLGRDGEESMVENIQVTDCTFVRTENGARIKTWPCLK</sequence>
<dbReference type="InterPro" id="IPR000743">
    <property type="entry name" value="Glyco_hydro_28"/>
</dbReference>
<dbReference type="SUPFAM" id="SSF51126">
    <property type="entry name" value="Pectin lyase-like"/>
    <property type="match status" value="1"/>
</dbReference>
<reference evidence="10" key="1">
    <citation type="journal article" date="2014" name="Nat. Commun.">
        <title>The emerging biofuel crop Camelina sativa retains a highly undifferentiated hexaploid genome structure.</title>
        <authorList>
            <person name="Kagale S."/>
            <person name="Koh C."/>
            <person name="Nixon J."/>
            <person name="Bollina V."/>
            <person name="Clarke W.E."/>
            <person name="Tuteja R."/>
            <person name="Spillane C."/>
            <person name="Robinson S.J."/>
            <person name="Links M.G."/>
            <person name="Clarke C."/>
            <person name="Higgins E.E."/>
            <person name="Huebert T."/>
            <person name="Sharpe A.G."/>
            <person name="Parkin I.A."/>
        </authorList>
    </citation>
    <scope>NUCLEOTIDE SEQUENCE [LARGE SCALE GENOMIC DNA]</scope>
    <source>
        <strain evidence="10">cv. DH55</strain>
    </source>
</reference>
<keyword evidence="5 9" id="KW-0378">Hydrolase</keyword>
<evidence type="ECO:0000256" key="5">
    <source>
        <dbReference type="ARBA" id="ARBA00022801"/>
    </source>
</evidence>
<keyword evidence="10" id="KW-1185">Reference proteome</keyword>
<gene>
    <name evidence="11" type="primary">LOC104760446</name>
</gene>
<evidence type="ECO:0000256" key="1">
    <source>
        <dbReference type="ARBA" id="ARBA00004191"/>
    </source>
</evidence>
<evidence type="ECO:0000313" key="10">
    <source>
        <dbReference type="Proteomes" id="UP000694864"/>
    </source>
</evidence>
<evidence type="ECO:0000256" key="7">
    <source>
        <dbReference type="ARBA" id="ARBA00023316"/>
    </source>
</evidence>
<evidence type="ECO:0000313" key="11">
    <source>
        <dbReference type="RefSeq" id="XP_019095572.1"/>
    </source>
</evidence>
<keyword evidence="6 9" id="KW-0326">Glycosidase</keyword>
<dbReference type="Proteomes" id="UP000694864">
    <property type="component" value="Chromosome 18"/>
</dbReference>
<dbReference type="PANTHER" id="PTHR31375">
    <property type="match status" value="1"/>
</dbReference>
<reference evidence="11" key="2">
    <citation type="submission" date="2025-08" db="UniProtKB">
        <authorList>
            <consortium name="RefSeq"/>
        </authorList>
    </citation>
    <scope>IDENTIFICATION</scope>
    <source>
        <tissue evidence="11">Leaf</tissue>
    </source>
</reference>
<feature type="active site" evidence="8">
    <location>
        <position position="102"/>
    </location>
</feature>
<evidence type="ECO:0000256" key="8">
    <source>
        <dbReference type="PROSITE-ProRule" id="PRU10052"/>
    </source>
</evidence>
<comment type="similarity">
    <text evidence="2 9">Belongs to the glycosyl hydrolase 28 family.</text>
</comment>
<evidence type="ECO:0000256" key="6">
    <source>
        <dbReference type="ARBA" id="ARBA00023295"/>
    </source>
</evidence>
<keyword evidence="4" id="KW-0964">Secreted</keyword>
<dbReference type="PROSITE" id="PS00502">
    <property type="entry name" value="POLYGALACTURONASE"/>
    <property type="match status" value="1"/>
</dbReference>
<dbReference type="GeneID" id="104760446"/>
<proteinExistence type="inferred from homology"/>
<dbReference type="Gene3D" id="2.160.20.10">
    <property type="entry name" value="Single-stranded right-handed beta-helix, Pectin lyase-like"/>
    <property type="match status" value="1"/>
</dbReference>
<evidence type="ECO:0000256" key="3">
    <source>
        <dbReference type="ARBA" id="ARBA00022512"/>
    </source>
</evidence>
<dbReference type="InterPro" id="IPR012334">
    <property type="entry name" value="Pectin_lyas_fold"/>
</dbReference>
<dbReference type="Pfam" id="PF00295">
    <property type="entry name" value="Glyco_hydro_28"/>
    <property type="match status" value="1"/>
</dbReference>
<dbReference type="InterPro" id="IPR011050">
    <property type="entry name" value="Pectin_lyase_fold/virulence"/>
</dbReference>
<evidence type="ECO:0000256" key="9">
    <source>
        <dbReference type="RuleBase" id="RU361169"/>
    </source>
</evidence>
<name>A0ABM1R984_CAMSA</name>
<protein>
    <submittedName>
        <fullName evidence="11">Probable polygalacturonase At3g15720</fullName>
    </submittedName>
</protein>
<comment type="subcellular location">
    <subcellularLocation>
        <location evidence="1">Secreted</location>
        <location evidence="1">Cell wall</location>
    </subcellularLocation>
</comment>
<dbReference type="RefSeq" id="XP_019095572.1">
    <property type="nucleotide sequence ID" value="XM_019240027.1"/>
</dbReference>
<organism evidence="10 11">
    <name type="scientific">Camelina sativa</name>
    <name type="common">False flax</name>
    <name type="synonym">Myagrum sativum</name>
    <dbReference type="NCBI Taxonomy" id="90675"/>
    <lineage>
        <taxon>Eukaryota</taxon>
        <taxon>Viridiplantae</taxon>
        <taxon>Streptophyta</taxon>
        <taxon>Embryophyta</taxon>
        <taxon>Tracheophyta</taxon>
        <taxon>Spermatophyta</taxon>
        <taxon>Magnoliopsida</taxon>
        <taxon>eudicotyledons</taxon>
        <taxon>Gunneridae</taxon>
        <taxon>Pentapetalae</taxon>
        <taxon>rosids</taxon>
        <taxon>malvids</taxon>
        <taxon>Brassicales</taxon>
        <taxon>Brassicaceae</taxon>
        <taxon>Camelineae</taxon>
        <taxon>Camelina</taxon>
    </lineage>
</organism>
<keyword evidence="3" id="KW-0134">Cell wall</keyword>
<evidence type="ECO:0000256" key="2">
    <source>
        <dbReference type="ARBA" id="ARBA00008834"/>
    </source>
</evidence>
<keyword evidence="7" id="KW-0961">Cell wall biogenesis/degradation</keyword>
<accession>A0ABM1R984</accession>